<dbReference type="Ensembl" id="ENSGWIT00000004302.1">
    <property type="protein sequence ID" value="ENSGWIP00000004003.1"/>
    <property type="gene ID" value="ENSGWIG00000002145.1"/>
</dbReference>
<protein>
    <recommendedName>
        <fullName evidence="1">WAP domain-containing protein</fullName>
    </recommendedName>
</protein>
<dbReference type="PROSITE" id="PS51390">
    <property type="entry name" value="WAP"/>
    <property type="match status" value="2"/>
</dbReference>
<name>A0A8C5FZX6_GOUWI</name>
<organism evidence="2 3">
    <name type="scientific">Gouania willdenowi</name>
    <name type="common">Blunt-snouted clingfish</name>
    <name type="synonym">Lepadogaster willdenowi</name>
    <dbReference type="NCBI Taxonomy" id="441366"/>
    <lineage>
        <taxon>Eukaryota</taxon>
        <taxon>Metazoa</taxon>
        <taxon>Chordata</taxon>
        <taxon>Craniata</taxon>
        <taxon>Vertebrata</taxon>
        <taxon>Euteleostomi</taxon>
        <taxon>Actinopterygii</taxon>
        <taxon>Neopterygii</taxon>
        <taxon>Teleostei</taxon>
        <taxon>Neoteleostei</taxon>
        <taxon>Acanthomorphata</taxon>
        <taxon>Ovalentaria</taxon>
        <taxon>Blenniimorphae</taxon>
        <taxon>Blenniiformes</taxon>
        <taxon>Gobiesocoidei</taxon>
        <taxon>Gobiesocidae</taxon>
        <taxon>Gobiesocinae</taxon>
        <taxon>Gouania</taxon>
    </lineage>
</organism>
<reference evidence="2" key="2">
    <citation type="submission" date="2025-08" db="UniProtKB">
        <authorList>
            <consortium name="Ensembl"/>
        </authorList>
    </citation>
    <scope>IDENTIFICATION</scope>
</reference>
<dbReference type="GO" id="GO:0005615">
    <property type="term" value="C:extracellular space"/>
    <property type="evidence" value="ECO:0007669"/>
    <property type="project" value="TreeGrafter"/>
</dbReference>
<proteinExistence type="predicted"/>
<feature type="domain" description="WAP" evidence="1">
    <location>
        <begin position="175"/>
        <end position="223"/>
    </location>
</feature>
<dbReference type="Gene3D" id="4.10.75.10">
    <property type="entry name" value="Elafin-like"/>
    <property type="match status" value="4"/>
</dbReference>
<sequence length="254" mass="29229">TEIKQIPQMDKPGLCPHHVWNPDWKPCADKCHNDYDCAYHEKCCHQGCGLECVAITPIKPGKLCVHRRCSRILLVKNKCSNDYDCAHHEKCCYQGCGRMCVDKPGSCPHHVWNPDWKPCADKCHNDYDCAYNEKCCRQGYGHECVVITPGKLCVHMRCSRTLLLTKYIIICFFLPEVKPGACPKYVLAPLFKHCADKCSNDYDCPLNEKCCYQGCGRVCVTINQGKMLIFIIVKPYWYFCSIIDYSISSFRYLR</sequence>
<dbReference type="InterPro" id="IPR050514">
    <property type="entry name" value="WAP_four-disulfide_core"/>
</dbReference>
<dbReference type="Proteomes" id="UP000694680">
    <property type="component" value="Chromosome 7"/>
</dbReference>
<feature type="domain" description="WAP" evidence="1">
    <location>
        <begin position="42"/>
        <end position="104"/>
    </location>
</feature>
<dbReference type="Pfam" id="PF00095">
    <property type="entry name" value="WAP"/>
    <property type="match status" value="4"/>
</dbReference>
<reference evidence="2" key="1">
    <citation type="submission" date="2020-06" db="EMBL/GenBank/DDBJ databases">
        <authorList>
            <consortium name="Wellcome Sanger Institute Data Sharing"/>
        </authorList>
    </citation>
    <scope>NUCLEOTIDE SEQUENCE [LARGE SCALE GENOMIC DNA]</scope>
</reference>
<dbReference type="PRINTS" id="PR00003">
    <property type="entry name" value="4DISULPHCORE"/>
</dbReference>
<dbReference type="PANTHER" id="PTHR19441:SF95">
    <property type="entry name" value="PERLWAPIN ISOFORM X1"/>
    <property type="match status" value="1"/>
</dbReference>
<accession>A0A8C5FZX6</accession>
<dbReference type="InterPro" id="IPR008197">
    <property type="entry name" value="WAP_dom"/>
</dbReference>
<dbReference type="GO" id="GO:0004867">
    <property type="term" value="F:serine-type endopeptidase inhibitor activity"/>
    <property type="evidence" value="ECO:0007669"/>
    <property type="project" value="TreeGrafter"/>
</dbReference>
<dbReference type="InterPro" id="IPR036645">
    <property type="entry name" value="Elafin-like_sf"/>
</dbReference>
<evidence type="ECO:0000313" key="2">
    <source>
        <dbReference type="Ensembl" id="ENSGWIP00000004003.1"/>
    </source>
</evidence>
<dbReference type="SUPFAM" id="SSF57256">
    <property type="entry name" value="Elafin-like"/>
    <property type="match status" value="4"/>
</dbReference>
<dbReference type="AlphaFoldDB" id="A0A8C5FZX6"/>
<reference evidence="2" key="3">
    <citation type="submission" date="2025-09" db="UniProtKB">
        <authorList>
            <consortium name="Ensembl"/>
        </authorList>
    </citation>
    <scope>IDENTIFICATION</scope>
</reference>
<evidence type="ECO:0000313" key="3">
    <source>
        <dbReference type="Proteomes" id="UP000694680"/>
    </source>
</evidence>
<keyword evidence="3" id="KW-1185">Reference proteome</keyword>
<dbReference type="PANTHER" id="PTHR19441">
    <property type="entry name" value="WHEY ACDIC PROTEIN WAP"/>
    <property type="match status" value="1"/>
</dbReference>
<evidence type="ECO:0000259" key="1">
    <source>
        <dbReference type="PROSITE" id="PS51390"/>
    </source>
</evidence>
<dbReference type="SMART" id="SM00217">
    <property type="entry name" value="WAP"/>
    <property type="match status" value="4"/>
</dbReference>